<dbReference type="PANTHER" id="PTHR45749:SF33">
    <property type="entry name" value="ZINC FINGER MYM-TYPE PROTEIN 1"/>
    <property type="match status" value="1"/>
</dbReference>
<evidence type="ECO:0000259" key="1">
    <source>
        <dbReference type="Pfam" id="PF14291"/>
    </source>
</evidence>
<dbReference type="RefSeq" id="XP_014490193.1">
    <property type="nucleotide sequence ID" value="XM_014634707.1"/>
</dbReference>
<dbReference type="Proteomes" id="UP000087766">
    <property type="component" value="Unplaced"/>
</dbReference>
<keyword evidence="2" id="KW-1185">Reference proteome</keyword>
<feature type="domain" description="DUF4371" evidence="1">
    <location>
        <begin position="37"/>
        <end position="262"/>
    </location>
</feature>
<feature type="non-terminal residue" evidence="3">
    <location>
        <position position="262"/>
    </location>
</feature>
<protein>
    <submittedName>
        <fullName evidence="3">Uncharacterized protein LOC106752924</fullName>
    </submittedName>
</protein>
<gene>
    <name evidence="3" type="primary">LOC106752924</name>
</gene>
<dbReference type="PANTHER" id="PTHR45749">
    <property type="match status" value="1"/>
</dbReference>
<evidence type="ECO:0000313" key="2">
    <source>
        <dbReference type="Proteomes" id="UP000087766"/>
    </source>
</evidence>
<proteinExistence type="predicted"/>
<organism evidence="2 3">
    <name type="scientific">Vigna radiata var. radiata</name>
    <name type="common">Mung bean</name>
    <name type="synonym">Phaseolus aureus</name>
    <dbReference type="NCBI Taxonomy" id="3916"/>
    <lineage>
        <taxon>Eukaryota</taxon>
        <taxon>Viridiplantae</taxon>
        <taxon>Streptophyta</taxon>
        <taxon>Embryophyta</taxon>
        <taxon>Tracheophyta</taxon>
        <taxon>Spermatophyta</taxon>
        <taxon>Magnoliopsida</taxon>
        <taxon>eudicotyledons</taxon>
        <taxon>Gunneridae</taxon>
        <taxon>Pentapetalae</taxon>
        <taxon>rosids</taxon>
        <taxon>fabids</taxon>
        <taxon>Fabales</taxon>
        <taxon>Fabaceae</taxon>
        <taxon>Papilionoideae</taxon>
        <taxon>50 kb inversion clade</taxon>
        <taxon>NPAAA clade</taxon>
        <taxon>indigoferoid/millettioid clade</taxon>
        <taxon>Phaseoleae</taxon>
        <taxon>Vigna</taxon>
    </lineage>
</organism>
<accession>A0A1S3T8U7</accession>
<dbReference type="AlphaFoldDB" id="A0A1S3T8U7"/>
<dbReference type="InterPro" id="IPR025398">
    <property type="entry name" value="DUF4371"/>
</dbReference>
<dbReference type="KEGG" id="vra:106752924"/>
<dbReference type="Pfam" id="PF14291">
    <property type="entry name" value="DUF4371"/>
    <property type="match status" value="1"/>
</dbReference>
<name>A0A1S3T8U7_VIGRR</name>
<dbReference type="OrthoDB" id="1427281at2759"/>
<dbReference type="GeneID" id="106752924"/>
<reference evidence="3" key="1">
    <citation type="submission" date="2025-08" db="UniProtKB">
        <authorList>
            <consortium name="RefSeq"/>
        </authorList>
    </citation>
    <scope>IDENTIFICATION</scope>
    <source>
        <tissue evidence="3">Leaf</tissue>
    </source>
</reference>
<evidence type="ECO:0000313" key="3">
    <source>
        <dbReference type="RefSeq" id="XP_014490193.1"/>
    </source>
</evidence>
<sequence>MPCILFEHKCRSSANRSDLAKRKGFCPEKTLWKKLYDRLPSHESTSEHRNCYTEWKSLKCSLSGKGLDSELRKQEKCEAEKWKAILRRILDVTLFLASRGLPFQGDSTLIGDVHNGNFLGTLELMGKYDEVIREHLAKIKAKQLDGGNMQGQAHYLSWKSQNEFISLCGDKVLEAILDERLKTIYYGIIADATPDISKIEQNVLILRYVFKNGCTEKFEVCERFLKFIDFNDKKGEDITLKILSALEELKIPLEDCRAQGYD</sequence>